<dbReference type="InterPro" id="IPR029044">
    <property type="entry name" value="Nucleotide-diphossugar_trans"/>
</dbReference>
<dbReference type="CDD" id="cd00761">
    <property type="entry name" value="Glyco_tranf_GTA_type"/>
    <property type="match status" value="1"/>
</dbReference>
<proteinExistence type="predicted"/>
<evidence type="ECO:0000313" key="2">
    <source>
        <dbReference type="EMBL" id="QOZ66923.1"/>
    </source>
</evidence>
<dbReference type="GO" id="GO:0016758">
    <property type="term" value="F:hexosyltransferase activity"/>
    <property type="evidence" value="ECO:0007669"/>
    <property type="project" value="UniProtKB-ARBA"/>
</dbReference>
<reference evidence="2 3" key="1">
    <citation type="submission" date="2018-06" db="EMBL/GenBank/DDBJ databases">
        <title>Comparative genomics of Bradyrhizobium nodulating Arachidis hypogaea.</title>
        <authorList>
            <person name="Li Y."/>
        </authorList>
    </citation>
    <scope>NUCLEOTIDE SEQUENCE [LARGE SCALE GENOMIC DNA]</scope>
    <source>
        <strain evidence="2 3">CCBAU 051107</strain>
    </source>
</reference>
<dbReference type="Pfam" id="PF00535">
    <property type="entry name" value="Glycos_transf_2"/>
    <property type="match status" value="1"/>
</dbReference>
<dbReference type="KEGG" id="barh:WN72_11820"/>
<dbReference type="SUPFAM" id="SSF53448">
    <property type="entry name" value="Nucleotide-diphospho-sugar transferases"/>
    <property type="match status" value="1"/>
</dbReference>
<name>A0AAE7TFM5_9BRAD</name>
<dbReference type="Gene3D" id="3.90.550.10">
    <property type="entry name" value="Spore Coat Polysaccharide Biosynthesis Protein SpsA, Chain A"/>
    <property type="match status" value="1"/>
</dbReference>
<dbReference type="AlphaFoldDB" id="A0AAE7TFM5"/>
<organism evidence="2 3">
    <name type="scientific">Bradyrhizobium arachidis</name>
    <dbReference type="NCBI Taxonomy" id="858423"/>
    <lineage>
        <taxon>Bacteria</taxon>
        <taxon>Pseudomonadati</taxon>
        <taxon>Pseudomonadota</taxon>
        <taxon>Alphaproteobacteria</taxon>
        <taxon>Hyphomicrobiales</taxon>
        <taxon>Nitrobacteraceae</taxon>
        <taxon>Bradyrhizobium</taxon>
    </lineage>
</organism>
<dbReference type="EMBL" id="CP030050">
    <property type="protein sequence ID" value="QOZ66923.1"/>
    <property type="molecule type" value="Genomic_DNA"/>
</dbReference>
<protein>
    <submittedName>
        <fullName evidence="2">Glycosyl transferase family 2</fullName>
    </submittedName>
</protein>
<sequence length="296" mass="33565">MVKVSIYIPTHNRRLLLERALRSVIQQTHSDLDIIVVNDASTDDTRAYLDGLRASEPRLTVIHVDKARGAPAARNRAIKIAAGQFITGLDDDDEFTPTRIENLLNYWSNLGDDANRISGLFTQSVMTDGKSSSPTTDRKDEVSYEDLFHHNFIGNQIFCPTQHLAEIGGFDENMPALQDLELFMRLVRRYGPARLVPDCSYVCYVDEGRDRISKNSKKRYDAFERIMQKNDKAPAHLKPYLFMQLFSPFYGTVPSFGDWSRMIQWGATPALLAKMLRATIRNALVTARGYARKSVA</sequence>
<evidence type="ECO:0000259" key="1">
    <source>
        <dbReference type="Pfam" id="PF00535"/>
    </source>
</evidence>
<feature type="domain" description="Glycosyltransferase 2-like" evidence="1">
    <location>
        <begin position="5"/>
        <end position="114"/>
    </location>
</feature>
<dbReference type="PANTHER" id="PTHR22916:SF3">
    <property type="entry name" value="UDP-GLCNAC:BETAGAL BETA-1,3-N-ACETYLGLUCOSAMINYLTRANSFERASE-LIKE PROTEIN 1"/>
    <property type="match status" value="1"/>
</dbReference>
<dbReference type="PANTHER" id="PTHR22916">
    <property type="entry name" value="GLYCOSYLTRANSFERASE"/>
    <property type="match status" value="1"/>
</dbReference>
<accession>A0AAE7TFM5</accession>
<keyword evidence="2" id="KW-0808">Transferase</keyword>
<gene>
    <name evidence="2" type="ORF">WN72_11820</name>
</gene>
<dbReference type="Proteomes" id="UP000594015">
    <property type="component" value="Chromosome"/>
</dbReference>
<evidence type="ECO:0000313" key="3">
    <source>
        <dbReference type="Proteomes" id="UP000594015"/>
    </source>
</evidence>
<dbReference type="RefSeq" id="WP_143130677.1">
    <property type="nucleotide sequence ID" value="NZ_CP030050.1"/>
</dbReference>
<dbReference type="InterPro" id="IPR001173">
    <property type="entry name" value="Glyco_trans_2-like"/>
</dbReference>